<feature type="region of interest" description="Disordered" evidence="3">
    <location>
        <begin position="249"/>
        <end position="292"/>
    </location>
</feature>
<feature type="region of interest" description="Disordered" evidence="3">
    <location>
        <begin position="191"/>
        <end position="221"/>
    </location>
</feature>
<dbReference type="InterPro" id="IPR039781">
    <property type="entry name" value="Rad21/Rec8-like"/>
</dbReference>
<accession>A0A922HR33</accession>
<dbReference type="PANTHER" id="PTHR12585:SF69">
    <property type="entry name" value="FI11703P"/>
    <property type="match status" value="1"/>
</dbReference>
<name>A0A922HR33_DERFA</name>
<organism evidence="5 6">
    <name type="scientific">Dermatophagoides farinae</name>
    <name type="common">American house dust mite</name>
    <dbReference type="NCBI Taxonomy" id="6954"/>
    <lineage>
        <taxon>Eukaryota</taxon>
        <taxon>Metazoa</taxon>
        <taxon>Ecdysozoa</taxon>
        <taxon>Arthropoda</taxon>
        <taxon>Chelicerata</taxon>
        <taxon>Arachnida</taxon>
        <taxon>Acari</taxon>
        <taxon>Acariformes</taxon>
        <taxon>Sarcoptiformes</taxon>
        <taxon>Astigmata</taxon>
        <taxon>Psoroptidia</taxon>
        <taxon>Analgoidea</taxon>
        <taxon>Pyroglyphidae</taxon>
        <taxon>Dermatophagoidinae</taxon>
        <taxon>Dermatophagoides</taxon>
    </lineage>
</organism>
<keyword evidence="6" id="KW-1185">Reference proteome</keyword>
<proteinExistence type="predicted"/>
<reference evidence="5" key="1">
    <citation type="submission" date="2013-05" db="EMBL/GenBank/DDBJ databases">
        <authorList>
            <person name="Yim A.K.Y."/>
            <person name="Chan T.F."/>
            <person name="Ji K.M."/>
            <person name="Liu X.Y."/>
            <person name="Zhou J.W."/>
            <person name="Li R.Q."/>
            <person name="Yang K.Y."/>
            <person name="Li J."/>
            <person name="Li M."/>
            <person name="Law P.T.W."/>
            <person name="Wu Y.L."/>
            <person name="Cai Z.L."/>
            <person name="Qin H."/>
            <person name="Bao Y."/>
            <person name="Leung R.K.K."/>
            <person name="Ng P.K.S."/>
            <person name="Zou J."/>
            <person name="Zhong X.J."/>
            <person name="Ran P.X."/>
            <person name="Zhong N.S."/>
            <person name="Liu Z.G."/>
            <person name="Tsui S.K.W."/>
        </authorList>
    </citation>
    <scope>NUCLEOTIDE SEQUENCE</scope>
    <source>
        <strain evidence="5">Derf</strain>
        <tissue evidence="5">Whole organism</tissue>
    </source>
</reference>
<dbReference type="Pfam" id="PF04825">
    <property type="entry name" value="Rad21_Rec8_N"/>
    <property type="match status" value="1"/>
</dbReference>
<dbReference type="Proteomes" id="UP000790347">
    <property type="component" value="Unassembled WGS sequence"/>
</dbReference>
<protein>
    <recommendedName>
        <fullName evidence="4">Rad21/Rec8-like protein N-terminal domain-containing protein</fullName>
    </recommendedName>
</protein>
<feature type="compositionally biased region" description="Pro residues" evidence="3">
    <location>
        <begin position="194"/>
        <end position="206"/>
    </location>
</feature>
<dbReference type="GO" id="GO:0005634">
    <property type="term" value="C:nucleus"/>
    <property type="evidence" value="ECO:0007669"/>
    <property type="project" value="UniProtKB-SubCell"/>
</dbReference>
<evidence type="ECO:0000313" key="6">
    <source>
        <dbReference type="Proteomes" id="UP000790347"/>
    </source>
</evidence>
<dbReference type="PANTHER" id="PTHR12585">
    <property type="entry name" value="SCC1 / RAD21 FAMILY MEMBER"/>
    <property type="match status" value="1"/>
</dbReference>
<keyword evidence="2" id="KW-0539">Nucleus</keyword>
<dbReference type="EMBL" id="ASGP02000006">
    <property type="protein sequence ID" value="KAH9501128.1"/>
    <property type="molecule type" value="Genomic_DNA"/>
</dbReference>
<feature type="compositionally biased region" description="Basic and acidic residues" evidence="3">
    <location>
        <begin position="262"/>
        <end position="274"/>
    </location>
</feature>
<reference evidence="5" key="2">
    <citation type="journal article" date="2022" name="Res Sq">
        <title>Comparative Genomics Reveals Insights into the Divergent Evolution of Astigmatic Mites and Household Pest Adaptations.</title>
        <authorList>
            <person name="Xiong Q."/>
            <person name="Wan A.T.-Y."/>
            <person name="Liu X.-Y."/>
            <person name="Fung C.S.-H."/>
            <person name="Xiao X."/>
            <person name="Malainual N."/>
            <person name="Hou J."/>
            <person name="Wang L."/>
            <person name="Wang M."/>
            <person name="Yang K."/>
            <person name="Cui Y."/>
            <person name="Leung E."/>
            <person name="Nong W."/>
            <person name="Shin S.-K."/>
            <person name="Au S."/>
            <person name="Jeong K.Y."/>
            <person name="Chew F.T."/>
            <person name="Hui J."/>
            <person name="Leung T.F."/>
            <person name="Tungtrongchitr A."/>
            <person name="Zhong N."/>
            <person name="Liu Z."/>
            <person name="Tsui S."/>
        </authorList>
    </citation>
    <scope>NUCLEOTIDE SEQUENCE</scope>
    <source>
        <strain evidence="5">Derf</strain>
        <tissue evidence="5">Whole organism</tissue>
    </source>
</reference>
<dbReference type="GO" id="GO:0008278">
    <property type="term" value="C:cohesin complex"/>
    <property type="evidence" value="ECO:0007669"/>
    <property type="project" value="InterPro"/>
</dbReference>
<evidence type="ECO:0000256" key="3">
    <source>
        <dbReference type="SAM" id="MobiDB-lite"/>
    </source>
</evidence>
<evidence type="ECO:0000256" key="2">
    <source>
        <dbReference type="ARBA" id="ARBA00023242"/>
    </source>
</evidence>
<evidence type="ECO:0000259" key="4">
    <source>
        <dbReference type="Pfam" id="PF04825"/>
    </source>
</evidence>
<sequence>MFYVPEILTQKGPLAIVWLAAHCDKKLTKYQIVSSNVDDLICIITSSNMKISLRTTCDLIIGLSKLVKLKSKFFYIESNRTTTAIHMMAGQISGRAKTKSRQRVINLPDDQFSIDLNLPEIYEFIDMNLPAPSTLFPQSSVPLERSVSRGSITMQEIPPLTEDELRLEQEIHDRLYGDVNSVDFNEFFDDVLPSPRPQQQSPPIPIASPSSPELMPPPSTIPMEIESSHVDAQQMADDHTMTGIVTPPLPFFQPSPPQAIEKTAENGRTKRPKPEQNLSSTIEKRRRTDTIRSDRDHLGSLELPVLDDSSIRHKPRARPIRTRRFRLINDYNNMISDNTIRQNMLESYNCLNTLSNVFIPRKKLFDTCADLFNRPERSLAKGFAFHFQNACLNSQPEPEILTTTIERINGDDQVTDIEMSSHLNEDFFQETLPGPPLPSIEELPPQLSPLPSIHGDDYVPPQIDYDHGEIPLARGEHTGTDNYSMPMPSIPEFSTTDRTIIDEKFNETLDDLFATSADNLQFDQLRIYDNRKRTALLYFYNLLLMKNRELIDMEQESSLEQFNPIYIYRINRSEAI</sequence>
<evidence type="ECO:0000256" key="1">
    <source>
        <dbReference type="ARBA" id="ARBA00004123"/>
    </source>
</evidence>
<feature type="domain" description="Rad21/Rec8-like protein N-terminal" evidence="4">
    <location>
        <begin position="1"/>
        <end position="93"/>
    </location>
</feature>
<dbReference type="InterPro" id="IPR006910">
    <property type="entry name" value="Rad21_Rec8_N"/>
</dbReference>
<dbReference type="GO" id="GO:0007062">
    <property type="term" value="P:sister chromatid cohesion"/>
    <property type="evidence" value="ECO:0007669"/>
    <property type="project" value="InterPro"/>
</dbReference>
<gene>
    <name evidence="5" type="ORF">DERF_011995</name>
</gene>
<feature type="compositionally biased region" description="Basic and acidic residues" evidence="3">
    <location>
        <begin position="282"/>
        <end position="292"/>
    </location>
</feature>
<comment type="caution">
    <text evidence="5">The sequence shown here is derived from an EMBL/GenBank/DDBJ whole genome shotgun (WGS) entry which is preliminary data.</text>
</comment>
<dbReference type="GO" id="GO:1990414">
    <property type="term" value="P:replication-born double-strand break repair via sister chromatid exchange"/>
    <property type="evidence" value="ECO:0007669"/>
    <property type="project" value="TreeGrafter"/>
</dbReference>
<dbReference type="GO" id="GO:0003682">
    <property type="term" value="F:chromatin binding"/>
    <property type="evidence" value="ECO:0007669"/>
    <property type="project" value="TreeGrafter"/>
</dbReference>
<comment type="subcellular location">
    <subcellularLocation>
        <location evidence="1">Nucleus</location>
    </subcellularLocation>
</comment>
<dbReference type="AlphaFoldDB" id="A0A922HR33"/>
<evidence type="ECO:0000313" key="5">
    <source>
        <dbReference type="EMBL" id="KAH9501128.1"/>
    </source>
</evidence>